<dbReference type="InterPro" id="IPR017850">
    <property type="entry name" value="Alkaline_phosphatase_core_sf"/>
</dbReference>
<dbReference type="GO" id="GO:0047753">
    <property type="term" value="F:choline-sulfatase activity"/>
    <property type="evidence" value="ECO:0007669"/>
    <property type="project" value="UniProtKB-EC"/>
</dbReference>
<reference evidence="5" key="1">
    <citation type="submission" date="2019-09" db="EMBL/GenBank/DDBJ databases">
        <title>Characterisation of the sponge microbiome using genome-centric metagenomics.</title>
        <authorList>
            <person name="Engelberts J.P."/>
            <person name="Robbins S.J."/>
            <person name="De Goeij J.M."/>
            <person name="Aranda M."/>
            <person name="Bell S.C."/>
            <person name="Webster N.S."/>
        </authorList>
    </citation>
    <scope>NUCLEOTIDE SEQUENCE</scope>
    <source>
        <strain evidence="5">SB0664_bin_43</strain>
    </source>
</reference>
<sequence>MTDQPNILMIMADQLAPQALSFHGNKVCKTPNLDRLAAASVTFDNAYCNYPVCVPSRASMMSGRLIPAIKVWDNACELASSQPTLAHHLRHLGYQTFLSGKMHFIGPDQLHGFNERTVTDVYPSGFEWVADWHAGPAFVPSATGLNGVVDAGPAARTLQEDFDEEVAHATVQAIYDLARRAADAGPWFQIASFTSPHTPFVADQRYWDRYDSDKIDMPRVGALPFDDLDYASRALFFAHGRHRHQVTEDDLRRARHGYYAMISFIDDKVGEILGALEASGQADNTVIIFCADHGEMLGERGMWFKQSFYEWSARVPLMISAPQRYAPRRVKECVSLVDLLPTLVAIGGGEVALPCDGESLEPALTGGTTRDLVISDYYGIGPCVPHRMVRQGRFKLIYTHGHPDLLFDLEADRDELRNLAGDPSCEDTLARLKSILLDGWDPQEIDRQIRASQAERLFLKATPGDPASWDYVARKGDETRYVRRGSGGVDGTKADRRLPRIDPITPHFPAISQEDVASIIDGILPLPTYLSESERNAGRS</sequence>
<dbReference type="InterPro" id="IPR000917">
    <property type="entry name" value="Sulfatase_N"/>
</dbReference>
<evidence type="ECO:0000256" key="2">
    <source>
        <dbReference type="ARBA" id="ARBA00022723"/>
    </source>
</evidence>
<dbReference type="PANTHER" id="PTHR45953">
    <property type="entry name" value="IDURONATE 2-SULFATASE"/>
    <property type="match status" value="1"/>
</dbReference>
<keyword evidence="2" id="KW-0479">Metal-binding</keyword>
<proteinExistence type="inferred from homology"/>
<dbReference type="CDD" id="cd16032">
    <property type="entry name" value="choline-sulfatase"/>
    <property type="match status" value="1"/>
</dbReference>
<accession>A0A6B0Y4B1</accession>
<evidence type="ECO:0000259" key="4">
    <source>
        <dbReference type="Pfam" id="PF00884"/>
    </source>
</evidence>
<protein>
    <submittedName>
        <fullName evidence="5">Choline-sulfatase</fullName>
        <ecNumber evidence="5">3.1.6.6</ecNumber>
    </submittedName>
</protein>
<dbReference type="Gene3D" id="3.40.720.10">
    <property type="entry name" value="Alkaline Phosphatase, subunit A"/>
    <property type="match status" value="1"/>
</dbReference>
<dbReference type="GO" id="GO:0005737">
    <property type="term" value="C:cytoplasm"/>
    <property type="evidence" value="ECO:0007669"/>
    <property type="project" value="TreeGrafter"/>
</dbReference>
<comment type="similarity">
    <text evidence="1">Belongs to the sulfatase family.</text>
</comment>
<dbReference type="PANTHER" id="PTHR45953:SF1">
    <property type="entry name" value="IDURONATE 2-SULFATASE"/>
    <property type="match status" value="1"/>
</dbReference>
<dbReference type="SUPFAM" id="SSF53649">
    <property type="entry name" value="Alkaline phosphatase-like"/>
    <property type="match status" value="1"/>
</dbReference>
<dbReference type="AlphaFoldDB" id="A0A6B0Y4B1"/>
<dbReference type="InterPro" id="IPR024607">
    <property type="entry name" value="Sulfatase_CS"/>
</dbReference>
<evidence type="ECO:0000256" key="1">
    <source>
        <dbReference type="ARBA" id="ARBA00008779"/>
    </source>
</evidence>
<keyword evidence="3 5" id="KW-0378">Hydrolase</keyword>
<comment type="caution">
    <text evidence="5">The sequence shown here is derived from an EMBL/GenBank/DDBJ whole genome shotgun (WGS) entry which is preliminary data.</text>
</comment>
<dbReference type="EC" id="3.1.6.6" evidence="5"/>
<dbReference type="GO" id="GO:0046872">
    <property type="term" value="F:metal ion binding"/>
    <property type="evidence" value="ECO:0007669"/>
    <property type="project" value="UniProtKB-KW"/>
</dbReference>
<feature type="domain" description="Sulfatase N-terminal" evidence="4">
    <location>
        <begin position="5"/>
        <end position="346"/>
    </location>
</feature>
<name>A0A6B0Y4B1_9RHOB</name>
<dbReference type="EMBL" id="VXRY01000442">
    <property type="protein sequence ID" value="MXY34579.1"/>
    <property type="molecule type" value="Genomic_DNA"/>
</dbReference>
<dbReference type="NCBIfam" id="TIGR03417">
    <property type="entry name" value="chol_sulfatase"/>
    <property type="match status" value="1"/>
</dbReference>
<organism evidence="5">
    <name type="scientific">Boseongicola sp. SB0664_bin_43</name>
    <dbReference type="NCBI Taxonomy" id="2604844"/>
    <lineage>
        <taxon>Bacteria</taxon>
        <taxon>Pseudomonadati</taxon>
        <taxon>Pseudomonadota</taxon>
        <taxon>Alphaproteobacteria</taxon>
        <taxon>Rhodobacterales</taxon>
        <taxon>Paracoccaceae</taxon>
        <taxon>Boseongicola</taxon>
    </lineage>
</organism>
<dbReference type="Pfam" id="PF00884">
    <property type="entry name" value="Sulfatase"/>
    <property type="match status" value="1"/>
</dbReference>
<evidence type="ECO:0000256" key="3">
    <source>
        <dbReference type="ARBA" id="ARBA00022801"/>
    </source>
</evidence>
<dbReference type="PROSITE" id="PS00149">
    <property type="entry name" value="SULFATASE_2"/>
    <property type="match status" value="1"/>
</dbReference>
<gene>
    <name evidence="5" type="primary">betC</name>
    <name evidence="5" type="ORF">F4Y60_10935</name>
</gene>
<evidence type="ECO:0000313" key="5">
    <source>
        <dbReference type="EMBL" id="MXY34579.1"/>
    </source>
</evidence>
<dbReference type="InterPro" id="IPR017785">
    <property type="entry name" value="Choline-sulfatase"/>
</dbReference>